<dbReference type="OrthoDB" id="7933680at2"/>
<feature type="signal peptide" evidence="1">
    <location>
        <begin position="1"/>
        <end position="20"/>
    </location>
</feature>
<dbReference type="PATRIC" id="fig|1526658.3.peg.1459"/>
<accession>A0A0N1F353</accession>
<feature type="chain" id="PRO_5005870854" description="Copper-binding protein" evidence="1">
    <location>
        <begin position="21"/>
        <end position="125"/>
    </location>
</feature>
<dbReference type="EMBL" id="LGSZ01000050">
    <property type="protein sequence ID" value="KPH79398.1"/>
    <property type="molecule type" value="Genomic_DNA"/>
</dbReference>
<keyword evidence="1" id="KW-0732">Signal</keyword>
<protein>
    <recommendedName>
        <fullName evidence="4">Copper-binding protein</fullName>
    </recommendedName>
</protein>
<evidence type="ECO:0000313" key="2">
    <source>
        <dbReference type="EMBL" id="KPH79398.1"/>
    </source>
</evidence>
<dbReference type="RefSeq" id="WP_054210666.1">
    <property type="nucleotide sequence ID" value="NZ_LGSZ01000050.1"/>
</dbReference>
<reference evidence="2 3" key="1">
    <citation type="submission" date="2015-07" db="EMBL/GenBank/DDBJ databases">
        <title>Whole genome sequencing of Bosea vaviloviae isolated from cave pool.</title>
        <authorList>
            <person name="Tan N.E.H."/>
            <person name="Lee Y.P."/>
            <person name="Gan H.M."/>
            <person name="Barton H."/>
            <person name="Savka M.A."/>
        </authorList>
    </citation>
    <scope>NUCLEOTIDE SEQUENCE [LARGE SCALE GENOMIC DNA]</scope>
    <source>
        <strain evidence="2 3">SD260</strain>
    </source>
</reference>
<dbReference type="AlphaFoldDB" id="A0A0N1F353"/>
<evidence type="ECO:0000256" key="1">
    <source>
        <dbReference type="SAM" id="SignalP"/>
    </source>
</evidence>
<dbReference type="Proteomes" id="UP000037822">
    <property type="component" value="Unassembled WGS sequence"/>
</dbReference>
<evidence type="ECO:0000313" key="3">
    <source>
        <dbReference type="Proteomes" id="UP000037822"/>
    </source>
</evidence>
<keyword evidence="3" id="KW-1185">Reference proteome</keyword>
<name>A0A0N1F353_9HYPH</name>
<sequence length="125" mass="12737">MLKRITALAIMLDLASTVSAHELAKGPNGGRLVDVAGHHIEMVAKGTELVLILTDAADRPLSSAGTKAARAIVQDAGKTAAVALSPVEPNKLVGTLAQPLGTGARIVISATLADGHALQARFTNN</sequence>
<evidence type="ECO:0008006" key="4">
    <source>
        <dbReference type="Google" id="ProtNLM"/>
    </source>
</evidence>
<proteinExistence type="predicted"/>
<gene>
    <name evidence="2" type="ORF">AE618_19165</name>
</gene>
<organism evidence="2 3">
    <name type="scientific">Bosea vaviloviae</name>
    <dbReference type="NCBI Taxonomy" id="1526658"/>
    <lineage>
        <taxon>Bacteria</taxon>
        <taxon>Pseudomonadati</taxon>
        <taxon>Pseudomonadota</taxon>
        <taxon>Alphaproteobacteria</taxon>
        <taxon>Hyphomicrobiales</taxon>
        <taxon>Boseaceae</taxon>
        <taxon>Bosea</taxon>
    </lineage>
</organism>
<comment type="caution">
    <text evidence="2">The sequence shown here is derived from an EMBL/GenBank/DDBJ whole genome shotgun (WGS) entry which is preliminary data.</text>
</comment>